<accession>T2IP48</accession>
<organism evidence="1 2">
    <name type="scientific">Crocosphaera watsonii WH 0005</name>
    <dbReference type="NCBI Taxonomy" id="423472"/>
    <lineage>
        <taxon>Bacteria</taxon>
        <taxon>Bacillati</taxon>
        <taxon>Cyanobacteriota</taxon>
        <taxon>Cyanophyceae</taxon>
        <taxon>Oscillatoriophycideae</taxon>
        <taxon>Chroococcales</taxon>
        <taxon>Aphanothecaceae</taxon>
        <taxon>Crocosphaera</taxon>
    </lineage>
</organism>
<name>T2IP48_CROWT</name>
<protein>
    <submittedName>
        <fullName evidence="1">D-alanyl-D-alanine carboxypeptidase</fullName>
        <ecNumber evidence="1">3.4.16.4</ecNumber>
    </submittedName>
</protein>
<dbReference type="EC" id="3.4.16.4" evidence="1"/>
<reference evidence="1 2" key="2">
    <citation type="submission" date="2013-09" db="EMBL/GenBank/DDBJ databases">
        <title>Whole genome comparison of six Crocosphaera watsonii strains with differing phenotypes.</title>
        <authorList>
            <person name="Bench S.R."/>
            <person name="Heller P."/>
            <person name="Frank I."/>
            <person name="Arciniega M."/>
            <person name="Shilova I.N."/>
            <person name="Zehr J.P."/>
        </authorList>
    </citation>
    <scope>NUCLEOTIDE SEQUENCE [LARGE SCALE GENOMIC DNA]</scope>
    <source>
        <strain evidence="1 2">WH 0005</strain>
    </source>
</reference>
<dbReference type="GO" id="GO:0009002">
    <property type="term" value="F:serine-type D-Ala-D-Ala carboxypeptidase activity"/>
    <property type="evidence" value="ECO:0007669"/>
    <property type="project" value="UniProtKB-EC"/>
</dbReference>
<comment type="caution">
    <text evidence="1">The sequence shown here is derived from an EMBL/GenBank/DDBJ whole genome shotgun (WGS) entry which is preliminary data.</text>
</comment>
<dbReference type="Proteomes" id="UP000017981">
    <property type="component" value="Unassembled WGS sequence"/>
</dbReference>
<keyword evidence="1" id="KW-0121">Carboxypeptidase</keyword>
<gene>
    <name evidence="1" type="ORF">CWATWH0005_4352</name>
</gene>
<dbReference type="AlphaFoldDB" id="T2IP48"/>
<keyword evidence="1" id="KW-0645">Protease</keyword>
<evidence type="ECO:0000313" key="1">
    <source>
        <dbReference type="EMBL" id="CCQ54537.1"/>
    </source>
</evidence>
<reference evidence="1 2" key="1">
    <citation type="submission" date="2013-01" db="EMBL/GenBank/DDBJ databases">
        <authorList>
            <person name="Bench S."/>
        </authorList>
    </citation>
    <scope>NUCLEOTIDE SEQUENCE [LARGE SCALE GENOMIC DNA]</scope>
    <source>
        <strain evidence="1 2">WH 0005</strain>
    </source>
</reference>
<sequence length="50" mass="5552">MDEIIPNVALGAFPNQVLEGDTLTLFFEFSDIPEDGLYIYVDSETPQSLS</sequence>
<keyword evidence="1" id="KW-0378">Hydrolase</keyword>
<evidence type="ECO:0000313" key="2">
    <source>
        <dbReference type="Proteomes" id="UP000017981"/>
    </source>
</evidence>
<proteinExistence type="predicted"/>
<dbReference type="EMBL" id="CAQL01000178">
    <property type="protein sequence ID" value="CCQ54537.1"/>
    <property type="molecule type" value="Genomic_DNA"/>
</dbReference>